<dbReference type="Pfam" id="PF01974">
    <property type="entry name" value="tRNA_int_endo"/>
    <property type="match status" value="1"/>
</dbReference>
<name>A0A2S4UMF7_9BASI</name>
<proteinExistence type="inferred from homology"/>
<feature type="active site" evidence="11">
    <location>
        <position position="293"/>
    </location>
</feature>
<keyword evidence="6 10" id="KW-0456">Lyase</keyword>
<dbReference type="GO" id="GO:0000213">
    <property type="term" value="F:tRNA-intron lyase activity"/>
    <property type="evidence" value="ECO:0007669"/>
    <property type="project" value="UniProtKB-UniRule"/>
</dbReference>
<dbReference type="InterPro" id="IPR016690">
    <property type="entry name" value="TSEN34"/>
</dbReference>
<feature type="active site" evidence="11">
    <location>
        <position position="333"/>
    </location>
</feature>
<dbReference type="OrthoDB" id="48041at2759"/>
<comment type="similarity">
    <text evidence="2 10">Belongs to the tRNA-intron endonuclease family.</text>
</comment>
<evidence type="ECO:0000259" key="14">
    <source>
        <dbReference type="Pfam" id="PF26577"/>
    </source>
</evidence>
<evidence type="ECO:0000256" key="7">
    <source>
        <dbReference type="ARBA" id="ARBA00023242"/>
    </source>
</evidence>
<accession>A0A2S4UMF7</accession>
<dbReference type="InterPro" id="IPR036167">
    <property type="entry name" value="tRNA_intron_Endo_cat-like_sf"/>
</dbReference>
<feature type="domain" description="tRNA intron endonuclease catalytic" evidence="13">
    <location>
        <begin position="265"/>
        <end position="344"/>
    </location>
</feature>
<feature type="domain" description="TSEN34 N-terminal" evidence="14">
    <location>
        <begin position="26"/>
        <end position="88"/>
    </location>
</feature>
<comment type="subunit">
    <text evidence="8">tRNA splicing endonuclease is a heterotetramer composed of TSEN2, TSEN15, TSEN34/LENG5 and TSEN54. tRNA splicing endonuclease complex also contains proteins of the pre-mRNA 3'-end processing machinery such as CLP1, CPSF1, CPSF4 and CSTF2.</text>
</comment>
<dbReference type="EMBL" id="PKSM01000300">
    <property type="protein sequence ID" value="POV98411.1"/>
    <property type="molecule type" value="Genomic_DNA"/>
</dbReference>
<evidence type="ECO:0000256" key="10">
    <source>
        <dbReference type="PIRNR" id="PIRNR017250"/>
    </source>
</evidence>
<dbReference type="VEuPathDB" id="FungiDB:PSHT_14025"/>
<keyword evidence="5 10" id="KW-0819">tRNA processing</keyword>
<evidence type="ECO:0000259" key="13">
    <source>
        <dbReference type="Pfam" id="PF01974"/>
    </source>
</evidence>
<protein>
    <recommendedName>
        <fullName evidence="9 10">tRNA-splicing endonuclease subunit Sen34</fullName>
        <ecNumber evidence="3 10">4.6.1.16</ecNumber>
    </recommendedName>
</protein>
<evidence type="ECO:0000256" key="5">
    <source>
        <dbReference type="ARBA" id="ARBA00022694"/>
    </source>
</evidence>
<keyword evidence="4" id="KW-0507">mRNA processing</keyword>
<dbReference type="InterPro" id="IPR011856">
    <property type="entry name" value="tRNA_endonuc-like_dom_sf"/>
</dbReference>
<comment type="caution">
    <text evidence="15">The sequence shown here is derived from an EMBL/GenBank/DDBJ whole genome shotgun (WGS) entry which is preliminary data.</text>
</comment>
<evidence type="ECO:0000256" key="8">
    <source>
        <dbReference type="ARBA" id="ARBA00064779"/>
    </source>
</evidence>
<dbReference type="FunFam" id="3.40.1350.10:FF:000002">
    <property type="entry name" value="tRNA-splicing endonuclease subunit Sen34"/>
    <property type="match status" value="1"/>
</dbReference>
<dbReference type="InterPro" id="IPR006677">
    <property type="entry name" value="tRNA_intron_Endonuc_cat-like"/>
</dbReference>
<dbReference type="GO" id="GO:0005730">
    <property type="term" value="C:nucleolus"/>
    <property type="evidence" value="ECO:0007669"/>
    <property type="project" value="UniProtKB-SubCell"/>
</dbReference>
<keyword evidence="7" id="KW-0539">Nucleus</keyword>
<evidence type="ECO:0000313" key="16">
    <source>
        <dbReference type="Proteomes" id="UP000238274"/>
    </source>
</evidence>
<evidence type="ECO:0000256" key="6">
    <source>
        <dbReference type="ARBA" id="ARBA00023239"/>
    </source>
</evidence>
<reference evidence="16" key="3">
    <citation type="journal article" date="2018" name="Mol. Plant Microbe Interact.">
        <title>Genome sequence resources for the wheat stripe rust pathogen (Puccinia striiformis f. sp. tritici) and the barley stripe rust pathogen (Puccinia striiformis f. sp. hordei).</title>
        <authorList>
            <person name="Xia C."/>
            <person name="Wang M."/>
            <person name="Yin C."/>
            <person name="Cornejo O.E."/>
            <person name="Hulbert S.H."/>
            <person name="Chen X."/>
        </authorList>
    </citation>
    <scope>NUCLEOTIDE SEQUENCE [LARGE SCALE GENOMIC DNA]</scope>
    <source>
        <strain evidence="16">93TX-2</strain>
    </source>
</reference>
<dbReference type="Pfam" id="PF26577">
    <property type="entry name" value="TSEN34_N"/>
    <property type="match status" value="1"/>
</dbReference>
<gene>
    <name evidence="15" type="ORF">PSHT_14025</name>
</gene>
<keyword evidence="16" id="KW-1185">Reference proteome</keyword>
<dbReference type="Gene3D" id="3.40.1350.10">
    <property type="match status" value="1"/>
</dbReference>
<evidence type="ECO:0000256" key="12">
    <source>
        <dbReference type="SAM" id="MobiDB-lite"/>
    </source>
</evidence>
<evidence type="ECO:0000256" key="4">
    <source>
        <dbReference type="ARBA" id="ARBA00022664"/>
    </source>
</evidence>
<dbReference type="PIRSF" id="PIRSF017250">
    <property type="entry name" value="tRNA_splic_SEN34"/>
    <property type="match status" value="1"/>
</dbReference>
<feature type="compositionally biased region" description="Low complexity" evidence="12">
    <location>
        <begin position="175"/>
        <end position="186"/>
    </location>
</feature>
<organism evidence="15 16">
    <name type="scientific">Puccinia striiformis</name>
    <dbReference type="NCBI Taxonomy" id="27350"/>
    <lineage>
        <taxon>Eukaryota</taxon>
        <taxon>Fungi</taxon>
        <taxon>Dikarya</taxon>
        <taxon>Basidiomycota</taxon>
        <taxon>Pucciniomycotina</taxon>
        <taxon>Pucciniomycetes</taxon>
        <taxon>Pucciniales</taxon>
        <taxon>Pucciniaceae</taxon>
        <taxon>Puccinia</taxon>
    </lineage>
</organism>
<dbReference type="VEuPathDB" id="FungiDB:PSTT_12385"/>
<evidence type="ECO:0000256" key="2">
    <source>
        <dbReference type="ARBA" id="ARBA00008078"/>
    </source>
</evidence>
<dbReference type="GO" id="GO:0006397">
    <property type="term" value="P:mRNA processing"/>
    <property type="evidence" value="ECO:0007669"/>
    <property type="project" value="UniProtKB-KW"/>
</dbReference>
<dbReference type="InterPro" id="IPR059049">
    <property type="entry name" value="TSEN34_N"/>
</dbReference>
<dbReference type="GO" id="GO:0000214">
    <property type="term" value="C:tRNA-intron endonuclease complex"/>
    <property type="evidence" value="ECO:0007669"/>
    <property type="project" value="UniProtKB-UniRule"/>
</dbReference>
<comment type="subcellular location">
    <subcellularLocation>
        <location evidence="1">Nucleus</location>
        <location evidence="1">Nucleolus</location>
    </subcellularLocation>
</comment>
<dbReference type="PANTHER" id="PTHR13070:SF0">
    <property type="entry name" value="TRNA-SPLICING ENDONUCLEASE SUBUNIT SEN34"/>
    <property type="match status" value="1"/>
</dbReference>
<evidence type="ECO:0000256" key="11">
    <source>
        <dbReference type="PIRSR" id="PIRSR017250-50"/>
    </source>
</evidence>
<dbReference type="SUPFAM" id="SSF53032">
    <property type="entry name" value="tRNA-intron endonuclease catalytic domain-like"/>
    <property type="match status" value="1"/>
</dbReference>
<sequence length="358" mass="40278">MEIDSEKPPVGGLRRKPATSPIGPPIPIYISNGEAYIWAIDQVERLRIDHQISGLLTGTLPQLAQQNVFLGLPLQLIPEEVVVLVELGSLFIHYPRFLCTERSIFSSVGIAVLVDDLRSHRHATLEESVEYQTKRDQEIEEEQRLAVIRDAERRAAAQEVYRSQIKAAEEKRQARQQQQQQQKSQQLEGRSDNPVEIQQGMIPTDNADNAKPISNNTSQVAYFIPIHLQSQPPTHSPEGSNVFRELEPARKAGLWTYPNDQYQKARCAVFSALWRQGMFLGIGLKFGCDFLVYPGDSLRFHSHFACTVIQDPHKSIAPLSLVSYGRLATAVKKSHLLACWDESTQAVKFLSLEWAGMG</sequence>
<dbReference type="CDD" id="cd22363">
    <property type="entry name" value="tRNA-intron_lyase_C"/>
    <property type="match status" value="1"/>
</dbReference>
<dbReference type="GO" id="GO:0003676">
    <property type="term" value="F:nucleic acid binding"/>
    <property type="evidence" value="ECO:0007669"/>
    <property type="project" value="InterPro"/>
</dbReference>
<dbReference type="Proteomes" id="UP000238274">
    <property type="component" value="Unassembled WGS sequence"/>
</dbReference>
<comment type="function">
    <text evidence="10">Constitutes one of the two catalytic subunit of the tRNA-splicing endonuclease complex, a complex responsible for identification and cleavage of the splice sites in pre-tRNA. It cleaves pre-tRNA at the 5'- and 3'-splice sites to release the intron. The products are an intron and two tRNA half-molecules bearing 2',3'-cyclic phosphate and 5'-OH termini. There are no conserved sequences at the splice sites, but the intron is invariably located at the same site in the gene, placing the splice sites an invariant distance from the constant structural features of the tRNA body.</text>
</comment>
<dbReference type="GO" id="GO:0000379">
    <property type="term" value="P:tRNA-type intron splice site recognition and cleavage"/>
    <property type="evidence" value="ECO:0007669"/>
    <property type="project" value="UniProtKB-UniRule"/>
</dbReference>
<dbReference type="AlphaFoldDB" id="A0A2S4UMF7"/>
<reference evidence="15 16" key="1">
    <citation type="submission" date="2017-12" db="EMBL/GenBank/DDBJ databases">
        <title>Gene loss provides genomic basis for host adaptation in cereal stripe rust fungi.</title>
        <authorList>
            <person name="Xia C."/>
        </authorList>
    </citation>
    <scope>NUCLEOTIDE SEQUENCE [LARGE SCALE GENOMIC DNA]</scope>
    <source>
        <strain evidence="15 16">93TX-2</strain>
    </source>
</reference>
<evidence type="ECO:0000256" key="1">
    <source>
        <dbReference type="ARBA" id="ARBA00004604"/>
    </source>
</evidence>
<dbReference type="EC" id="4.6.1.16" evidence="3 10"/>
<feature type="active site" evidence="11">
    <location>
        <position position="301"/>
    </location>
</feature>
<reference evidence="16" key="2">
    <citation type="journal article" date="2018" name="BMC Genomics">
        <title>Genomic insights into host adaptation between the wheat stripe rust pathogen (Puccinia striiformis f. sp. tritici) and the barley stripe rust pathogen (Puccinia striiformis f. sp. hordei).</title>
        <authorList>
            <person name="Xia C."/>
            <person name="Wang M."/>
            <person name="Yin C."/>
            <person name="Cornejo O.E."/>
            <person name="Hulbert S.H."/>
            <person name="Chen X."/>
        </authorList>
    </citation>
    <scope>NUCLEOTIDE SEQUENCE [LARGE SCALE GENOMIC DNA]</scope>
    <source>
        <strain evidence="16">93TX-2</strain>
    </source>
</reference>
<evidence type="ECO:0000256" key="3">
    <source>
        <dbReference type="ARBA" id="ARBA00012573"/>
    </source>
</evidence>
<evidence type="ECO:0000313" key="15">
    <source>
        <dbReference type="EMBL" id="POV98411.1"/>
    </source>
</evidence>
<feature type="region of interest" description="Disordered" evidence="12">
    <location>
        <begin position="170"/>
        <end position="192"/>
    </location>
</feature>
<evidence type="ECO:0000256" key="9">
    <source>
        <dbReference type="ARBA" id="ARBA00070870"/>
    </source>
</evidence>
<dbReference type="PANTHER" id="PTHR13070">
    <property type="entry name" value="TRNA-SPLICING ENDONUCLEASE SUBUNIT SEN34-RELATED"/>
    <property type="match status" value="1"/>
</dbReference>